<accession>A0ABS6Z509</accession>
<evidence type="ECO:0008006" key="3">
    <source>
        <dbReference type="Google" id="ProtNLM"/>
    </source>
</evidence>
<evidence type="ECO:0000313" key="1">
    <source>
        <dbReference type="EMBL" id="MBW5482858.1"/>
    </source>
</evidence>
<name>A0ABS6Z509_9ACTN</name>
<organism evidence="1 2">
    <name type="scientific">Streptomyces bambusae</name>
    <dbReference type="NCBI Taxonomy" id="1550616"/>
    <lineage>
        <taxon>Bacteria</taxon>
        <taxon>Bacillati</taxon>
        <taxon>Actinomycetota</taxon>
        <taxon>Actinomycetes</taxon>
        <taxon>Kitasatosporales</taxon>
        <taxon>Streptomycetaceae</taxon>
        <taxon>Streptomyces</taxon>
    </lineage>
</organism>
<evidence type="ECO:0000313" key="2">
    <source>
        <dbReference type="Proteomes" id="UP000812013"/>
    </source>
</evidence>
<reference evidence="1 2" key="1">
    <citation type="submission" date="2019-12" db="EMBL/GenBank/DDBJ databases">
        <title>Genome sequence of Streptomyces bambusae.</title>
        <authorList>
            <person name="Bansal K."/>
            <person name="Choksket S."/>
            <person name="Korpole S."/>
            <person name="Patil P.B."/>
        </authorList>
    </citation>
    <scope>NUCLEOTIDE SEQUENCE [LARGE SCALE GENOMIC DNA]</scope>
    <source>
        <strain evidence="1 2">SK60</strain>
    </source>
</reference>
<dbReference type="EMBL" id="WTFF01000077">
    <property type="protein sequence ID" value="MBW5482858.1"/>
    <property type="molecule type" value="Genomic_DNA"/>
</dbReference>
<comment type="caution">
    <text evidence="1">The sequence shown here is derived from an EMBL/GenBank/DDBJ whole genome shotgun (WGS) entry which is preliminary data.</text>
</comment>
<gene>
    <name evidence="1" type="ORF">GPJ59_13455</name>
</gene>
<keyword evidence="2" id="KW-1185">Reference proteome</keyword>
<dbReference type="Proteomes" id="UP000812013">
    <property type="component" value="Unassembled WGS sequence"/>
</dbReference>
<sequence>MGSDDWRALRARHEKLISRFELPYPFRVEDLCTAVAEERGRPLQLLPMPAGLAADAGVCGMWVSFGTSDLVYYTAVTSRPHQTHIILHELAHILLDHREPSVPEPAMLAQLFPDLDPAMAARLLGRGGRTHATEHQEQEAELLASVMWQHFNAAPVAVPTAAPDTAHTLSRVMGAFSRSTAPRFR</sequence>
<protein>
    <recommendedName>
        <fullName evidence="3">IrrE N-terminal-like domain-containing protein</fullName>
    </recommendedName>
</protein>
<proteinExistence type="predicted"/>
<dbReference type="RefSeq" id="WP_219667328.1">
    <property type="nucleotide sequence ID" value="NZ_WTFF01000077.1"/>
</dbReference>